<keyword evidence="1" id="KW-1133">Transmembrane helix</keyword>
<reference evidence="2" key="1">
    <citation type="journal article" date="2021" name="Nat. Commun.">
        <title>Genetic determinants of endophytism in the Arabidopsis root mycobiome.</title>
        <authorList>
            <person name="Mesny F."/>
            <person name="Miyauchi S."/>
            <person name="Thiergart T."/>
            <person name="Pickel B."/>
            <person name="Atanasova L."/>
            <person name="Karlsson M."/>
            <person name="Huettel B."/>
            <person name="Barry K.W."/>
            <person name="Haridas S."/>
            <person name="Chen C."/>
            <person name="Bauer D."/>
            <person name="Andreopoulos W."/>
            <person name="Pangilinan J."/>
            <person name="LaButti K."/>
            <person name="Riley R."/>
            <person name="Lipzen A."/>
            <person name="Clum A."/>
            <person name="Drula E."/>
            <person name="Henrissat B."/>
            <person name="Kohler A."/>
            <person name="Grigoriev I.V."/>
            <person name="Martin F.M."/>
            <person name="Hacquard S."/>
        </authorList>
    </citation>
    <scope>NUCLEOTIDE SEQUENCE</scope>
    <source>
        <strain evidence="2">MPI-CAGE-AT-0147</strain>
    </source>
</reference>
<comment type="caution">
    <text evidence="2">The sequence shown here is derived from an EMBL/GenBank/DDBJ whole genome shotgun (WGS) entry which is preliminary data.</text>
</comment>
<accession>A0A9P9E3A3</accession>
<feature type="transmembrane region" description="Helical" evidence="1">
    <location>
        <begin position="82"/>
        <end position="105"/>
    </location>
</feature>
<dbReference type="EMBL" id="JAGMUV010000017">
    <property type="protein sequence ID" value="KAH7131175.1"/>
    <property type="molecule type" value="Genomic_DNA"/>
</dbReference>
<evidence type="ECO:0000256" key="1">
    <source>
        <dbReference type="SAM" id="Phobius"/>
    </source>
</evidence>
<feature type="transmembrane region" description="Helical" evidence="1">
    <location>
        <begin position="132"/>
        <end position="157"/>
    </location>
</feature>
<proteinExistence type="predicted"/>
<name>A0A9P9E3A3_9HYPO</name>
<evidence type="ECO:0000313" key="2">
    <source>
        <dbReference type="EMBL" id="KAH7131175.1"/>
    </source>
</evidence>
<organism evidence="2 3">
    <name type="scientific">Dactylonectria macrodidyma</name>
    <dbReference type="NCBI Taxonomy" id="307937"/>
    <lineage>
        <taxon>Eukaryota</taxon>
        <taxon>Fungi</taxon>
        <taxon>Dikarya</taxon>
        <taxon>Ascomycota</taxon>
        <taxon>Pezizomycotina</taxon>
        <taxon>Sordariomycetes</taxon>
        <taxon>Hypocreomycetidae</taxon>
        <taxon>Hypocreales</taxon>
        <taxon>Nectriaceae</taxon>
        <taxon>Dactylonectria</taxon>
    </lineage>
</organism>
<dbReference type="Proteomes" id="UP000738349">
    <property type="component" value="Unassembled WGS sequence"/>
</dbReference>
<sequence>MTISSSATIIDNSQQSPRLSPYDAMVIKSHEVSNINNFIAAASNWLFLAGFTVIPGAFTSISHTKLLNDSQAGRVVQYALRGTPLLVLGSIFCFAGGLGMSWVFWQVKDNYRWLIDRVFFLVNIYSAQNGDWSVTAIVTVCMIGSSVFILGSMLAVYEFWLVEKLKRS</sequence>
<keyword evidence="3" id="KW-1185">Reference proteome</keyword>
<dbReference type="OrthoDB" id="3254104at2759"/>
<keyword evidence="1" id="KW-0812">Transmembrane</keyword>
<keyword evidence="1" id="KW-0472">Membrane</keyword>
<dbReference type="AlphaFoldDB" id="A0A9P9E3A3"/>
<gene>
    <name evidence="2" type="ORF">EDB81DRAFT_660168</name>
</gene>
<feature type="transmembrane region" description="Helical" evidence="1">
    <location>
        <begin position="38"/>
        <end position="61"/>
    </location>
</feature>
<protein>
    <submittedName>
        <fullName evidence="2">Uncharacterized protein</fullName>
    </submittedName>
</protein>
<evidence type="ECO:0000313" key="3">
    <source>
        <dbReference type="Proteomes" id="UP000738349"/>
    </source>
</evidence>